<reference evidence="5 6" key="1">
    <citation type="submission" date="2016-05" db="EMBL/GenBank/DDBJ databases">
        <authorList>
            <person name="Naeem Raeece"/>
        </authorList>
    </citation>
    <scope>NUCLEOTIDE SEQUENCE [LARGE SCALE GENOMIC DNA]</scope>
</reference>
<feature type="transmembrane region" description="Helical" evidence="1">
    <location>
        <begin position="225"/>
        <end position="246"/>
    </location>
</feature>
<feature type="transmembrane region" description="Helical" evidence="1">
    <location>
        <begin position="252"/>
        <end position="268"/>
    </location>
</feature>
<evidence type="ECO:0000313" key="3">
    <source>
        <dbReference type="EMBL" id="SBS90769.1"/>
    </source>
</evidence>
<keyword evidence="1" id="KW-1133">Transmembrane helix</keyword>
<dbReference type="EMBL" id="FLQU01000987">
    <property type="protein sequence ID" value="SBS90769.1"/>
    <property type="molecule type" value="Genomic_DNA"/>
</dbReference>
<keyword evidence="2" id="KW-0732">Signal</keyword>
<reference evidence="3" key="2">
    <citation type="submission" date="2016-05" db="EMBL/GenBank/DDBJ databases">
        <authorList>
            <person name="Lavstsen T."/>
            <person name="Jespersen J.S."/>
        </authorList>
    </citation>
    <scope>NUCLEOTIDE SEQUENCE [LARGE SCALE GENOMIC DNA]</scope>
</reference>
<accession>A0A1A8WG47</accession>
<evidence type="ECO:0000256" key="2">
    <source>
        <dbReference type="SAM" id="SignalP"/>
    </source>
</evidence>
<dbReference type="Proteomes" id="UP000078560">
    <property type="component" value="Unassembled WGS sequence"/>
</dbReference>
<evidence type="ECO:0000313" key="4">
    <source>
        <dbReference type="EMBL" id="SBT02971.1"/>
    </source>
</evidence>
<dbReference type="VEuPathDB" id="PlasmoDB:PocGH01_00036900"/>
<proteinExistence type="predicted"/>
<sequence>MVEKKNKFLLCFNVLFVLSISLWKCQYSNENYQIIRGRSRCSNVLKPSIFTKKKAEFVNENVYKFTNALNESIEDDTFPSKYNSLNHSSSFEEKNNTLNSYDNLDESNNILKNAQSSDSVDYIGDSVNEDNCNDEQQLYTLEHDNHDEKQGDTLICEDDNENYHGILKHISKIKYKPIMKNALSHFNNFINALDAKFEAEMINLIKSQYKTFLDYRNNLSKTIILYLKVFTPLFASALFIFVSLGFHSRPGFIISYLLFESTIMYMMYKFSKCINTFKNTENFK</sequence>
<feature type="chain" id="PRO_5015059670" description="Pv-fam-d protein" evidence="2">
    <location>
        <begin position="26"/>
        <end position="284"/>
    </location>
</feature>
<evidence type="ECO:0000313" key="6">
    <source>
        <dbReference type="Proteomes" id="UP000078560"/>
    </source>
</evidence>
<dbReference type="AlphaFoldDB" id="A0A1A8WG47"/>
<keyword evidence="1" id="KW-0472">Membrane</keyword>
<gene>
    <name evidence="4" type="ORF">POVCU1_082730</name>
    <name evidence="3" type="ORF">POVCU2_0063470</name>
</gene>
<evidence type="ECO:0008006" key="7">
    <source>
        <dbReference type="Google" id="ProtNLM"/>
    </source>
</evidence>
<dbReference type="Proteomes" id="UP000078546">
    <property type="component" value="Unassembled WGS sequence"/>
</dbReference>
<dbReference type="EMBL" id="FLQV01003942">
    <property type="protein sequence ID" value="SBT02971.1"/>
    <property type="molecule type" value="Genomic_DNA"/>
</dbReference>
<evidence type="ECO:0000313" key="5">
    <source>
        <dbReference type="Proteomes" id="UP000078546"/>
    </source>
</evidence>
<name>A0A1A8WG47_PLAOA</name>
<evidence type="ECO:0000256" key="1">
    <source>
        <dbReference type="SAM" id="Phobius"/>
    </source>
</evidence>
<feature type="signal peptide" evidence="2">
    <location>
        <begin position="1"/>
        <end position="25"/>
    </location>
</feature>
<keyword evidence="1" id="KW-0812">Transmembrane</keyword>
<organism evidence="3 6">
    <name type="scientific">Plasmodium ovale curtisi</name>
    <dbReference type="NCBI Taxonomy" id="864141"/>
    <lineage>
        <taxon>Eukaryota</taxon>
        <taxon>Sar</taxon>
        <taxon>Alveolata</taxon>
        <taxon>Apicomplexa</taxon>
        <taxon>Aconoidasida</taxon>
        <taxon>Haemosporida</taxon>
        <taxon>Plasmodiidae</taxon>
        <taxon>Plasmodium</taxon>
        <taxon>Plasmodium (Plasmodium)</taxon>
    </lineage>
</organism>
<protein>
    <recommendedName>
        <fullName evidence="7">Pv-fam-d protein</fullName>
    </recommendedName>
</protein>